<dbReference type="AlphaFoldDB" id="A0A4R0NQW8"/>
<dbReference type="InterPro" id="IPR034660">
    <property type="entry name" value="DinB/YfiT-like"/>
</dbReference>
<proteinExistence type="predicted"/>
<evidence type="ECO:0000313" key="1">
    <source>
        <dbReference type="EMBL" id="TCD03500.1"/>
    </source>
</evidence>
<dbReference type="Proteomes" id="UP000293347">
    <property type="component" value="Unassembled WGS sequence"/>
</dbReference>
<sequence>MEKKTASTRMQGILDLFDMQTTFFAKAIEGISEADMHNRLNTQANHMAWLTGSLVQQRLSMTKETSPGLTQAGEELFANNKGIQEDVKYPENSEYLQDWEKISPAARQAIVDIDDEKLDSEIDMGFMKMSYYDLITFTIYREASIIGQLALWRRLLGYPALKYD</sequence>
<dbReference type="SUPFAM" id="SSF109854">
    <property type="entry name" value="DinB/YfiT-like putative metalloenzymes"/>
    <property type="match status" value="1"/>
</dbReference>
<dbReference type="EMBL" id="SJSL01000001">
    <property type="protein sequence ID" value="TCD03500.1"/>
    <property type="molecule type" value="Genomic_DNA"/>
</dbReference>
<dbReference type="OrthoDB" id="979560at2"/>
<dbReference type="Gene3D" id="1.20.120.450">
    <property type="entry name" value="dinb family like domain"/>
    <property type="match status" value="1"/>
</dbReference>
<organism evidence="1 2">
    <name type="scientific">Pedobacter psychroterrae</name>
    <dbReference type="NCBI Taxonomy" id="2530453"/>
    <lineage>
        <taxon>Bacteria</taxon>
        <taxon>Pseudomonadati</taxon>
        <taxon>Bacteroidota</taxon>
        <taxon>Sphingobacteriia</taxon>
        <taxon>Sphingobacteriales</taxon>
        <taxon>Sphingobacteriaceae</taxon>
        <taxon>Pedobacter</taxon>
    </lineage>
</organism>
<name>A0A4R0NQW8_9SPHI</name>
<accession>A0A4R0NQW8</accession>
<gene>
    <name evidence="1" type="ORF">EZ437_05915</name>
</gene>
<evidence type="ECO:0000313" key="2">
    <source>
        <dbReference type="Proteomes" id="UP000293347"/>
    </source>
</evidence>
<comment type="caution">
    <text evidence="1">The sequence shown here is derived from an EMBL/GenBank/DDBJ whole genome shotgun (WGS) entry which is preliminary data.</text>
</comment>
<protein>
    <submittedName>
        <fullName evidence="1">DinB family protein</fullName>
    </submittedName>
</protein>
<reference evidence="1 2" key="1">
    <citation type="submission" date="2019-02" db="EMBL/GenBank/DDBJ databases">
        <title>Pedobacter sp. RP-1-14 sp. nov., isolated from Arctic soil.</title>
        <authorList>
            <person name="Dahal R.H."/>
        </authorList>
    </citation>
    <scope>NUCLEOTIDE SEQUENCE [LARGE SCALE GENOMIC DNA]</scope>
    <source>
        <strain evidence="1 2">RP-1-14</strain>
    </source>
</reference>
<dbReference type="RefSeq" id="WP_131594183.1">
    <property type="nucleotide sequence ID" value="NZ_SJSL01000001.1"/>
</dbReference>
<keyword evidence="2" id="KW-1185">Reference proteome</keyword>